<sequence length="959" mass="108705">MADPFSITGSAVGIISLGLTICQGLLAYYGPYKSFHEEINEVASRVQSLNSLLTTLNDLIANSPTFHASPSPQPIQAAIQSIQSCSLGLQKLEKMRIKCCSSYPPGNRPRSTNQLNRILYPFRQDTLVKLGATVTWLQDNLNTSLSLLQIAVLNSESTQLNLLVAKTTCTAFSTTEIKGIAQRLDERHSNMEGTMNVIQNRLDQMETDIRASMERQSISPSSLRQLMHDQQANDECLRSLGPNVWPNRRAHKSWTGNQTKKVRSLIFRHAVCNRFLRFTVTASLTVTRSAGVCSISPNLQFRSIVPDNSPAFSLLQAAMRRLEMGEHSKSIIRDTRTALFELFYTGKASLTDTLGDGTTIMHAVASWDGKDRCWAPDQWAEWKSLIRDLAEAGLTPNCVNDQGQTPVDMIAANCDWSEREENPVRFAQLVDVCSELLSRGSFIGFDAFWTYHHLVQFYVIWPGEKFQISENTNSRLRLVWAIADKNGSQDIETHNEQLSPLISRSAKELKLFIERGVSFEQWLYSYAEWPTGLEILLQAGCTPNTMSLEYACSHGYESNVSLMLESNDFRLGRHELEIASSLDNQRLSELIVGAVAHRRIQLQRLLQMKLPGEKIRHLKLRRDTLLDRQAFNASRLLLAESIRLGGLEQVAPYSVYDTERLSLQTAEQLWNSGFRDVDEPDEWGCTSLMKLNDTYSDLRDPDSVLRMAIWLINKGANMYRKSLATNCLAVFPLAHAIGRRISPKSRWDDAIMDLLRRITLDDARDDCSCHCSTNGCFALTKLMDGMFDRSCESSRGSEPAPIKYGYNKLWKVLELFNDSGPAGAAFRSTAAPKIIRYLAFIELEITHTCHKHAHARENFMGEETIKEIHEEEEELIQQLEELVNEFCLGYSGYSHSLNKYIKDVMWPRVDAFRREQVSRNEVNQADAIALGVKLVRHSATSRRRMNSRYDFILPGVYWY</sequence>
<keyword evidence="2" id="KW-1185">Reference proteome</keyword>
<evidence type="ECO:0000313" key="1">
    <source>
        <dbReference type="EMBL" id="CEN60941.1"/>
    </source>
</evidence>
<dbReference type="EMBL" id="CDMC01000006">
    <property type="protein sequence ID" value="CEN60941.1"/>
    <property type="molecule type" value="Genomic_DNA"/>
</dbReference>
<evidence type="ECO:0000313" key="2">
    <source>
        <dbReference type="Proteomes" id="UP000054771"/>
    </source>
</evidence>
<accession>A0A0U5CP95</accession>
<dbReference type="InterPro" id="IPR036770">
    <property type="entry name" value="Ankyrin_rpt-contain_sf"/>
</dbReference>
<organism evidence="1 2">
    <name type="scientific">Aspergillus calidoustus</name>
    <dbReference type="NCBI Taxonomy" id="454130"/>
    <lineage>
        <taxon>Eukaryota</taxon>
        <taxon>Fungi</taxon>
        <taxon>Dikarya</taxon>
        <taxon>Ascomycota</taxon>
        <taxon>Pezizomycotina</taxon>
        <taxon>Eurotiomycetes</taxon>
        <taxon>Eurotiomycetidae</taxon>
        <taxon>Eurotiales</taxon>
        <taxon>Aspergillaceae</taxon>
        <taxon>Aspergillus</taxon>
        <taxon>Aspergillus subgen. Nidulantes</taxon>
    </lineage>
</organism>
<dbReference type="OrthoDB" id="1577640at2759"/>
<gene>
    <name evidence="1" type="ORF">ASPCAL07612</name>
</gene>
<protein>
    <recommendedName>
        <fullName evidence="3">Fungal N-terminal domain-containing protein</fullName>
    </recommendedName>
</protein>
<name>A0A0U5CP95_ASPCI</name>
<evidence type="ECO:0008006" key="3">
    <source>
        <dbReference type="Google" id="ProtNLM"/>
    </source>
</evidence>
<dbReference type="AlphaFoldDB" id="A0A0U5CP95"/>
<dbReference type="Proteomes" id="UP000054771">
    <property type="component" value="Unassembled WGS sequence"/>
</dbReference>
<proteinExistence type="predicted"/>
<dbReference type="Gene3D" id="1.25.40.20">
    <property type="entry name" value="Ankyrin repeat-containing domain"/>
    <property type="match status" value="1"/>
</dbReference>
<reference evidence="2" key="1">
    <citation type="journal article" date="2016" name="Genome Announc.">
        <title>Draft genome sequences of fungus Aspergillus calidoustus.</title>
        <authorList>
            <person name="Horn F."/>
            <person name="Linde J."/>
            <person name="Mattern D.J."/>
            <person name="Walther G."/>
            <person name="Guthke R."/>
            <person name="Scherlach K."/>
            <person name="Martin K."/>
            <person name="Brakhage A.A."/>
            <person name="Petzke L."/>
            <person name="Valiante V."/>
        </authorList>
    </citation>
    <scope>NUCLEOTIDE SEQUENCE [LARGE SCALE GENOMIC DNA]</scope>
    <source>
        <strain evidence="2">SF006504</strain>
    </source>
</reference>